<dbReference type="Pfam" id="PF13191">
    <property type="entry name" value="AAA_16"/>
    <property type="match status" value="1"/>
</dbReference>
<dbReference type="PRINTS" id="PR00038">
    <property type="entry name" value="HTHLUXR"/>
</dbReference>
<dbReference type="InterPro" id="IPR041664">
    <property type="entry name" value="AAA_16"/>
</dbReference>
<feature type="domain" description="HTH luxR-type" evidence="3">
    <location>
        <begin position="870"/>
        <end position="935"/>
    </location>
</feature>
<evidence type="ECO:0000259" key="3">
    <source>
        <dbReference type="PROSITE" id="PS50043"/>
    </source>
</evidence>
<name>A0ABZ1UBU6_9ACTN</name>
<accession>A0ABZ1UBU6</accession>
<dbReference type="Pfam" id="PF00196">
    <property type="entry name" value="GerE"/>
    <property type="match status" value="1"/>
</dbReference>
<dbReference type="PANTHER" id="PTHR16305">
    <property type="entry name" value="TESTICULAR SOLUBLE ADENYLYL CYCLASE"/>
    <property type="match status" value="1"/>
</dbReference>
<evidence type="ECO:0000256" key="2">
    <source>
        <dbReference type="ARBA" id="ARBA00022840"/>
    </source>
</evidence>
<dbReference type="Gene3D" id="1.10.10.10">
    <property type="entry name" value="Winged helix-like DNA-binding domain superfamily/Winged helix DNA-binding domain"/>
    <property type="match status" value="1"/>
</dbReference>
<evidence type="ECO:0000313" key="4">
    <source>
        <dbReference type="EMBL" id="WUQ88645.1"/>
    </source>
</evidence>
<keyword evidence="2" id="KW-0067">ATP-binding</keyword>
<organism evidence="4 5">
    <name type="scientific">Kitasatospora purpeofusca</name>
    <dbReference type="NCBI Taxonomy" id="67352"/>
    <lineage>
        <taxon>Bacteria</taxon>
        <taxon>Bacillati</taxon>
        <taxon>Actinomycetota</taxon>
        <taxon>Actinomycetes</taxon>
        <taxon>Kitasatosporales</taxon>
        <taxon>Streptomycetaceae</taxon>
        <taxon>Kitasatospora</taxon>
    </lineage>
</organism>
<dbReference type="InterPro" id="IPR000792">
    <property type="entry name" value="Tscrpt_reg_LuxR_C"/>
</dbReference>
<dbReference type="SMART" id="SM00421">
    <property type="entry name" value="HTH_LUXR"/>
    <property type="match status" value="1"/>
</dbReference>
<dbReference type="CDD" id="cd06170">
    <property type="entry name" value="LuxR_C_like"/>
    <property type="match status" value="1"/>
</dbReference>
<gene>
    <name evidence="4" type="ORF">OHA16_04930</name>
</gene>
<dbReference type="PROSITE" id="PS00622">
    <property type="entry name" value="HTH_LUXR_1"/>
    <property type="match status" value="1"/>
</dbReference>
<dbReference type="EMBL" id="CP108110">
    <property type="protein sequence ID" value="WUQ88645.1"/>
    <property type="molecule type" value="Genomic_DNA"/>
</dbReference>
<protein>
    <submittedName>
        <fullName evidence="4">AAA family ATPase</fullName>
    </submittedName>
</protein>
<dbReference type="InterPro" id="IPR036388">
    <property type="entry name" value="WH-like_DNA-bd_sf"/>
</dbReference>
<dbReference type="InterPro" id="IPR027417">
    <property type="entry name" value="P-loop_NTPase"/>
</dbReference>
<keyword evidence="1" id="KW-0547">Nucleotide-binding</keyword>
<sequence length="941" mass="100803">MVGRDGERARLSAFVRAPDGQALVLRGEAGVGKSTLLDLAARLAAEEGQLIVRATGVEAESGLPHAGLHQLLYPLLPDTGRPDEHWRDEYRPDDPRLSATARAAFDAAFGRPDGPPPPVMALGIAVLDLLSWTASKGRPLLLVLDDGQWLDGASAEVCGFVGRRLAGRPGVKLLVAVRADTASRFDTAALPEAPVGALTDADATRLLDLHHPELGRQVRGLVLEQAGGNPLALLELPAHLASGPGDRATQDLLGLHGVPLPRRIQEIYAARLARLGDTVRAELLRGALDGAAARPGDGPAPVARYRMREVDEAVACGLLVVEPATGELAFRHPLVRSSVVQLATPDQRRSAHRVLAQLHREYPERRAIHLAAATVDPEEGVAADLEAAARSATRRGGARMAVSWLTRAAELSETRVDRSRRLGEAAYVAGQADHLGRARSLALAAAPGADESPAAVLADSYLALYREGEVRATHRRIVAAVERLRDSPDRRPDHPDQGPDCPDEVLDRLVSLLLAVSQYAGNRATWQRTHEVLATLGGLATERAWMYGSTWSDVVRHGAGWSRRVERASAGLEEQDPWDVTRLAVSAYHLDVLSPLRPYLERVVDRELDTGAMSSGIVMLHLVLLDQLALGQWDAAERTGHRALALATERGHGLFAHQARAYLAQLAAVRGRTAEARELQAAVDAWARPRGIGFLTQIADAVGATAALSTGDYETAFLHAIGITTPGAFRPYAYQASRTLLDLVEAALHTGRAGQARAHALAARDAGLPDLSPRLALITHGALAMTAEDDTEAAAHYARAQSHPAAERFPFELARIRLAYGIAVRRLRGAAAARIPLTEAARAFDRLDAPAWAARAHAELRAAGVAPHTPAPAPLPLTWQERRVAELAAGGLTNKEIGERMRLSPRTVGAHLYRAFPKLGITTRAALRDALTRISQPTPTP</sequence>
<evidence type="ECO:0000313" key="5">
    <source>
        <dbReference type="Proteomes" id="UP001432222"/>
    </source>
</evidence>
<dbReference type="InterPro" id="IPR016032">
    <property type="entry name" value="Sig_transdc_resp-reg_C-effctor"/>
</dbReference>
<dbReference type="SUPFAM" id="SSF52540">
    <property type="entry name" value="P-loop containing nucleoside triphosphate hydrolases"/>
    <property type="match status" value="1"/>
</dbReference>
<dbReference type="PANTHER" id="PTHR16305:SF35">
    <property type="entry name" value="TRANSCRIPTIONAL ACTIVATOR DOMAIN"/>
    <property type="match status" value="1"/>
</dbReference>
<reference evidence="4" key="1">
    <citation type="submission" date="2022-10" db="EMBL/GenBank/DDBJ databases">
        <title>The complete genomes of actinobacterial strains from the NBC collection.</title>
        <authorList>
            <person name="Joergensen T.S."/>
            <person name="Alvarez Arevalo M."/>
            <person name="Sterndorff E.B."/>
            <person name="Faurdal D."/>
            <person name="Vuksanovic O."/>
            <person name="Mourched A.-S."/>
            <person name="Charusanti P."/>
            <person name="Shaw S."/>
            <person name="Blin K."/>
            <person name="Weber T."/>
        </authorList>
    </citation>
    <scope>NUCLEOTIDE SEQUENCE</scope>
    <source>
        <strain evidence="4">NBC_00222</strain>
    </source>
</reference>
<evidence type="ECO:0000256" key="1">
    <source>
        <dbReference type="ARBA" id="ARBA00022741"/>
    </source>
</evidence>
<dbReference type="Proteomes" id="UP001432222">
    <property type="component" value="Chromosome"/>
</dbReference>
<proteinExistence type="predicted"/>
<dbReference type="PROSITE" id="PS50043">
    <property type="entry name" value="HTH_LUXR_2"/>
    <property type="match status" value="1"/>
</dbReference>
<keyword evidence="5" id="KW-1185">Reference proteome</keyword>
<dbReference type="SUPFAM" id="SSF46894">
    <property type="entry name" value="C-terminal effector domain of the bipartite response regulators"/>
    <property type="match status" value="1"/>
</dbReference>